<evidence type="ECO:0000256" key="10">
    <source>
        <dbReference type="ARBA" id="ARBA00023049"/>
    </source>
</evidence>
<keyword evidence="13" id="KW-1003">Cell membrane</keyword>
<evidence type="ECO:0000256" key="5">
    <source>
        <dbReference type="ARBA" id="ARBA00022692"/>
    </source>
</evidence>
<comment type="subcellular location">
    <subcellularLocation>
        <location evidence="13">Cell membrane</location>
        <topology evidence="13">Single-pass type I membrane protein</topology>
    </subcellularLocation>
    <subcellularLocation>
        <location evidence="2">Membrane</location>
        <topology evidence="2">Single-pass type I membrane protein</topology>
    </subcellularLocation>
</comment>
<evidence type="ECO:0000256" key="7">
    <source>
        <dbReference type="ARBA" id="ARBA00022729"/>
    </source>
</evidence>
<evidence type="ECO:0000313" key="15">
    <source>
        <dbReference type="Proteomes" id="UP000270094"/>
    </source>
</evidence>
<evidence type="ECO:0000256" key="13">
    <source>
        <dbReference type="RuleBase" id="RU369069"/>
    </source>
</evidence>
<evidence type="ECO:0000256" key="11">
    <source>
        <dbReference type="ARBA" id="ARBA00023136"/>
    </source>
</evidence>
<dbReference type="Pfam" id="PF01963">
    <property type="entry name" value="TraB_PrgY_gumN"/>
    <property type="match status" value="1"/>
</dbReference>
<evidence type="ECO:0000256" key="8">
    <source>
        <dbReference type="ARBA" id="ARBA00022801"/>
    </source>
</evidence>
<comment type="cofactor">
    <cofactor evidence="1">
        <name>Co(2+)</name>
        <dbReference type="ChEBI" id="CHEBI:48828"/>
    </cofactor>
</comment>
<dbReference type="OrthoDB" id="10040378at2759"/>
<keyword evidence="6 13" id="KW-0479">Metal-binding</keyword>
<gene>
    <name evidence="14" type="ORF">SVUK_LOCUS13107</name>
</gene>
<comment type="similarity">
    <text evidence="3 13">Belongs to the TIKI family.</text>
</comment>
<keyword evidence="5" id="KW-0812">Transmembrane</keyword>
<dbReference type="InterPro" id="IPR040230">
    <property type="entry name" value="TIKI1/2-like"/>
</dbReference>
<evidence type="ECO:0000256" key="3">
    <source>
        <dbReference type="ARBA" id="ARBA00008261"/>
    </source>
</evidence>
<dbReference type="AlphaFoldDB" id="A0A3P7JDL2"/>
<accession>A0A3P7JDL2</accession>
<dbReference type="Proteomes" id="UP000270094">
    <property type="component" value="Unassembled WGS sequence"/>
</dbReference>
<dbReference type="GO" id="GO:0004222">
    <property type="term" value="F:metalloendopeptidase activity"/>
    <property type="evidence" value="ECO:0007669"/>
    <property type="project" value="UniProtKB-UniRule"/>
</dbReference>
<keyword evidence="11" id="KW-0472">Membrane</keyword>
<sequence>MASRINSFFMNNPHLTIFSAFGSGHFFGNDSVLSHLQRMGYIVENIREQDTM</sequence>
<organism evidence="14 15">
    <name type="scientific">Strongylus vulgaris</name>
    <name type="common">Blood worm</name>
    <dbReference type="NCBI Taxonomy" id="40348"/>
    <lineage>
        <taxon>Eukaryota</taxon>
        <taxon>Metazoa</taxon>
        <taxon>Ecdysozoa</taxon>
        <taxon>Nematoda</taxon>
        <taxon>Chromadorea</taxon>
        <taxon>Rhabditida</taxon>
        <taxon>Rhabditina</taxon>
        <taxon>Rhabditomorpha</taxon>
        <taxon>Strongyloidea</taxon>
        <taxon>Strongylidae</taxon>
        <taxon>Strongylus</taxon>
    </lineage>
</organism>
<evidence type="ECO:0000256" key="9">
    <source>
        <dbReference type="ARBA" id="ARBA00022989"/>
    </source>
</evidence>
<comment type="cofactor">
    <cofactor evidence="13">
        <name>Mn(2+)</name>
        <dbReference type="ChEBI" id="CHEBI:29035"/>
    </cofactor>
    <cofactor evidence="13">
        <name>Co(2+)</name>
        <dbReference type="ChEBI" id="CHEBI:48828"/>
    </cofactor>
    <text evidence="13">Divalent metal cations. Mn(2+) or Co(2+).</text>
</comment>
<keyword evidence="12" id="KW-0325">Glycoprotein</keyword>
<dbReference type="GO" id="GO:0005886">
    <property type="term" value="C:plasma membrane"/>
    <property type="evidence" value="ECO:0007669"/>
    <property type="project" value="UniProtKB-SubCell"/>
</dbReference>
<comment type="function">
    <text evidence="13">Metalloprotease that acts as a negative regulator of the Wnt signaling pathway.</text>
</comment>
<dbReference type="GO" id="GO:0046872">
    <property type="term" value="F:metal ion binding"/>
    <property type="evidence" value="ECO:0007669"/>
    <property type="project" value="UniProtKB-UniRule"/>
</dbReference>
<evidence type="ECO:0000256" key="12">
    <source>
        <dbReference type="ARBA" id="ARBA00023180"/>
    </source>
</evidence>
<evidence type="ECO:0000256" key="2">
    <source>
        <dbReference type="ARBA" id="ARBA00004479"/>
    </source>
</evidence>
<evidence type="ECO:0000256" key="1">
    <source>
        <dbReference type="ARBA" id="ARBA00001941"/>
    </source>
</evidence>
<dbReference type="PANTHER" id="PTHR31120:SF6">
    <property type="entry name" value="METALLOPROTEASE TIKI HOMOLOG"/>
    <property type="match status" value="1"/>
</dbReference>
<dbReference type="GO" id="GO:0006508">
    <property type="term" value="P:proteolysis"/>
    <property type="evidence" value="ECO:0007669"/>
    <property type="project" value="UniProtKB-KW"/>
</dbReference>
<keyword evidence="4 13" id="KW-0645">Protease</keyword>
<evidence type="ECO:0000256" key="6">
    <source>
        <dbReference type="ARBA" id="ARBA00022723"/>
    </source>
</evidence>
<keyword evidence="9" id="KW-1133">Transmembrane helix</keyword>
<protein>
    <recommendedName>
        <fullName evidence="13">Metalloprotease TIKI homolog</fullName>
        <ecNumber evidence="13">3.4.-.-</ecNumber>
    </recommendedName>
</protein>
<reference evidence="14 15" key="1">
    <citation type="submission" date="2018-11" db="EMBL/GenBank/DDBJ databases">
        <authorList>
            <consortium name="Pathogen Informatics"/>
        </authorList>
    </citation>
    <scope>NUCLEOTIDE SEQUENCE [LARGE SCALE GENOMIC DNA]</scope>
</reference>
<dbReference type="InterPro" id="IPR002816">
    <property type="entry name" value="TraB/PrgY/GumN_fam"/>
</dbReference>
<dbReference type="EMBL" id="UYYB01101023">
    <property type="protein sequence ID" value="VDM78109.1"/>
    <property type="molecule type" value="Genomic_DNA"/>
</dbReference>
<dbReference type="PANTHER" id="PTHR31120">
    <property type="entry name" value="METALLOPROTEASE TIKI"/>
    <property type="match status" value="1"/>
</dbReference>
<evidence type="ECO:0000313" key="14">
    <source>
        <dbReference type="EMBL" id="VDM78109.1"/>
    </source>
</evidence>
<dbReference type="GO" id="GO:0016055">
    <property type="term" value="P:Wnt signaling pathway"/>
    <property type="evidence" value="ECO:0007669"/>
    <property type="project" value="UniProtKB-KW"/>
</dbReference>
<dbReference type="EC" id="3.4.-.-" evidence="13"/>
<name>A0A3P7JDL2_STRVU</name>
<keyword evidence="15" id="KW-1185">Reference proteome</keyword>
<dbReference type="GO" id="GO:0030178">
    <property type="term" value="P:negative regulation of Wnt signaling pathway"/>
    <property type="evidence" value="ECO:0007669"/>
    <property type="project" value="UniProtKB-UniRule"/>
</dbReference>
<proteinExistence type="inferred from homology"/>
<keyword evidence="10 13" id="KW-0482">Metalloprotease</keyword>
<evidence type="ECO:0000256" key="4">
    <source>
        <dbReference type="ARBA" id="ARBA00022670"/>
    </source>
</evidence>
<keyword evidence="8 13" id="KW-0378">Hydrolase</keyword>
<keyword evidence="7 13" id="KW-0732">Signal</keyword>
<keyword evidence="13" id="KW-0879">Wnt signaling pathway</keyword>